<organism evidence="2 3">
    <name type="scientific">Ranitomeya imitator</name>
    <name type="common">mimic poison frog</name>
    <dbReference type="NCBI Taxonomy" id="111125"/>
    <lineage>
        <taxon>Eukaryota</taxon>
        <taxon>Metazoa</taxon>
        <taxon>Chordata</taxon>
        <taxon>Craniata</taxon>
        <taxon>Vertebrata</taxon>
        <taxon>Euteleostomi</taxon>
        <taxon>Amphibia</taxon>
        <taxon>Batrachia</taxon>
        <taxon>Anura</taxon>
        <taxon>Neobatrachia</taxon>
        <taxon>Hyloidea</taxon>
        <taxon>Dendrobatidae</taxon>
        <taxon>Dendrobatinae</taxon>
        <taxon>Ranitomeya</taxon>
    </lineage>
</organism>
<keyword evidence="1" id="KW-1133">Transmembrane helix</keyword>
<feature type="transmembrane region" description="Helical" evidence="1">
    <location>
        <begin position="140"/>
        <end position="163"/>
    </location>
</feature>
<keyword evidence="1" id="KW-0812">Transmembrane</keyword>
<proteinExistence type="predicted"/>
<sequence length="232" mass="27109">MLPRWPFYRSPPHRKSWDCSSFGQCQLRTRSIGDTSRAHWQQRRRTPLHRCWMDYCLFVCQGTNCRLFASSDFQEGKNNDKFYTHPRDPKALTAYLFAHNHLFYMLELGTGLLLLLLSLCEAPAVPFLRLDIYVHATLELLTLALVVFELGIKMRWLGCWTFLRHRRTMLKKLRHKLSMHVYENQNVALHRVALNSDFLLTPWNTGAVLQVTNCRKPKEAAEVEMNTAPGTT</sequence>
<evidence type="ECO:0000313" key="3">
    <source>
        <dbReference type="Proteomes" id="UP001176940"/>
    </source>
</evidence>
<dbReference type="PANTHER" id="PTHR46474">
    <property type="entry name" value="TWO PORE CALCIUM CHANNEL PROTEIN 1"/>
    <property type="match status" value="1"/>
</dbReference>
<dbReference type="Proteomes" id="UP001176940">
    <property type="component" value="Unassembled WGS sequence"/>
</dbReference>
<name>A0ABN9L1C8_9NEOB</name>
<keyword evidence="3" id="KW-1185">Reference proteome</keyword>
<evidence type="ECO:0000256" key="1">
    <source>
        <dbReference type="SAM" id="Phobius"/>
    </source>
</evidence>
<reference evidence="2" key="1">
    <citation type="submission" date="2023-07" db="EMBL/GenBank/DDBJ databases">
        <authorList>
            <person name="Stuckert A."/>
        </authorList>
    </citation>
    <scope>NUCLEOTIDE SEQUENCE</scope>
</reference>
<protein>
    <submittedName>
        <fullName evidence="2">Uncharacterized protein</fullName>
    </submittedName>
</protein>
<gene>
    <name evidence="2" type="ORF">RIMI_LOCUS3138171</name>
</gene>
<dbReference type="PANTHER" id="PTHR46474:SF1">
    <property type="entry name" value="TWO PORE CHANNEL PROTEIN 1"/>
    <property type="match status" value="1"/>
</dbReference>
<feature type="transmembrane region" description="Helical" evidence="1">
    <location>
        <begin position="102"/>
        <end position="128"/>
    </location>
</feature>
<comment type="caution">
    <text evidence="2">The sequence shown here is derived from an EMBL/GenBank/DDBJ whole genome shotgun (WGS) entry which is preliminary data.</text>
</comment>
<accession>A0ABN9L1C8</accession>
<dbReference type="EMBL" id="CAUEEQ010004603">
    <property type="protein sequence ID" value="CAJ0927830.1"/>
    <property type="molecule type" value="Genomic_DNA"/>
</dbReference>
<keyword evidence="1" id="KW-0472">Membrane</keyword>
<dbReference type="InterPro" id="IPR028801">
    <property type="entry name" value="TPC1_animal"/>
</dbReference>
<evidence type="ECO:0000313" key="2">
    <source>
        <dbReference type="EMBL" id="CAJ0927830.1"/>
    </source>
</evidence>